<keyword evidence="4" id="KW-1185">Reference proteome</keyword>
<feature type="transmembrane region" description="Helical" evidence="2">
    <location>
        <begin position="134"/>
        <end position="155"/>
    </location>
</feature>
<feature type="transmembrane region" description="Helical" evidence="2">
    <location>
        <begin position="73"/>
        <end position="92"/>
    </location>
</feature>
<evidence type="ECO:0000256" key="2">
    <source>
        <dbReference type="SAM" id="Phobius"/>
    </source>
</evidence>
<dbReference type="RefSeq" id="WP_209917274.1">
    <property type="nucleotide sequence ID" value="NZ_JAGIOP010000002.1"/>
</dbReference>
<feature type="transmembrane region" description="Helical" evidence="2">
    <location>
        <begin position="108"/>
        <end position="128"/>
    </location>
</feature>
<gene>
    <name evidence="3" type="ORF">JOF57_002781</name>
</gene>
<accession>A0ABS4ZTQ9</accession>
<keyword evidence="2" id="KW-1133">Transmembrane helix</keyword>
<keyword evidence="2" id="KW-0472">Membrane</keyword>
<protein>
    <submittedName>
        <fullName evidence="3">Uncharacterized protein</fullName>
    </submittedName>
</protein>
<keyword evidence="2" id="KW-0812">Transmembrane</keyword>
<name>A0ABS4ZTQ9_9MYCO</name>
<evidence type="ECO:0000313" key="4">
    <source>
        <dbReference type="Proteomes" id="UP000694460"/>
    </source>
</evidence>
<reference evidence="3 4" key="1">
    <citation type="submission" date="2021-03" db="EMBL/GenBank/DDBJ databases">
        <title>Sequencing the genomes of 1000 actinobacteria strains.</title>
        <authorList>
            <person name="Klenk H.-P."/>
        </authorList>
    </citation>
    <scope>NUCLEOTIDE SEQUENCE [LARGE SCALE GENOMIC DNA]</scope>
    <source>
        <strain evidence="3 4">DSM 46713</strain>
    </source>
</reference>
<sequence length="269" mass="28904">MASDTTPQSFSWDSTLPHFSTVEKHGRITVPITQPSETLRLFAALTFFLCVPIAVGAAFWIHGMQSQEPSTWLGIAVIMGSFLPTILAGIVADEARDTFGQRSTGHRMAVIPALAGVAVGLLGAALWIRGVTGGALALTSVVCSAGAALATVTAWRGVRYTRRRQDWLAALRRHGVRSPGVLREVEFRQRWTGDDPEFTVTVVFEGPTGRRTVTANMVANRARVPLAGSRVVVFGTPHDAGDVLIELDPGTPPKFDRDPSGRYCKPSGN</sequence>
<comment type="caution">
    <text evidence="3">The sequence shown here is derived from an EMBL/GenBank/DDBJ whole genome shotgun (WGS) entry which is preliminary data.</text>
</comment>
<feature type="transmembrane region" description="Helical" evidence="2">
    <location>
        <begin position="41"/>
        <end position="61"/>
    </location>
</feature>
<dbReference type="Proteomes" id="UP000694460">
    <property type="component" value="Unassembled WGS sequence"/>
</dbReference>
<proteinExistence type="predicted"/>
<feature type="region of interest" description="Disordered" evidence="1">
    <location>
        <begin position="246"/>
        <end position="269"/>
    </location>
</feature>
<organism evidence="3 4">
    <name type="scientific">Mycolicibacterium lutetiense</name>
    <dbReference type="NCBI Taxonomy" id="1641992"/>
    <lineage>
        <taxon>Bacteria</taxon>
        <taxon>Bacillati</taxon>
        <taxon>Actinomycetota</taxon>
        <taxon>Actinomycetes</taxon>
        <taxon>Mycobacteriales</taxon>
        <taxon>Mycobacteriaceae</taxon>
        <taxon>Mycolicibacterium</taxon>
    </lineage>
</organism>
<evidence type="ECO:0000256" key="1">
    <source>
        <dbReference type="SAM" id="MobiDB-lite"/>
    </source>
</evidence>
<evidence type="ECO:0000313" key="3">
    <source>
        <dbReference type="EMBL" id="MBP2452868.1"/>
    </source>
</evidence>
<dbReference type="EMBL" id="JAGIOP010000002">
    <property type="protein sequence ID" value="MBP2452868.1"/>
    <property type="molecule type" value="Genomic_DNA"/>
</dbReference>